<feature type="non-terminal residue" evidence="1">
    <location>
        <position position="428"/>
    </location>
</feature>
<gene>
    <name evidence="1" type="ORF">B7463_g6770</name>
</gene>
<feature type="non-terminal residue" evidence="1">
    <location>
        <position position="1"/>
    </location>
</feature>
<dbReference type="EMBL" id="NCSJ02000124">
    <property type="protein sequence ID" value="RFU29553.1"/>
    <property type="molecule type" value="Genomic_DNA"/>
</dbReference>
<accession>A0A3E2H8V2</accession>
<dbReference type="AlphaFoldDB" id="A0A3E2H8V2"/>
<organism evidence="1 2">
    <name type="scientific">Scytalidium lignicola</name>
    <name type="common">Hyphomycete</name>
    <dbReference type="NCBI Taxonomy" id="5539"/>
    <lineage>
        <taxon>Eukaryota</taxon>
        <taxon>Fungi</taxon>
        <taxon>Dikarya</taxon>
        <taxon>Ascomycota</taxon>
        <taxon>Pezizomycotina</taxon>
        <taxon>Leotiomycetes</taxon>
        <taxon>Leotiomycetes incertae sedis</taxon>
        <taxon>Scytalidium</taxon>
    </lineage>
</organism>
<keyword evidence="2" id="KW-1185">Reference proteome</keyword>
<dbReference type="STRING" id="5539.A0A3E2H8V2"/>
<dbReference type="OrthoDB" id="4358152at2759"/>
<comment type="caution">
    <text evidence="1">The sequence shown here is derived from an EMBL/GenBank/DDBJ whole genome shotgun (WGS) entry which is preliminary data.</text>
</comment>
<proteinExistence type="predicted"/>
<protein>
    <recommendedName>
        <fullName evidence="3">F-box domain-containing protein</fullName>
    </recommendedName>
</protein>
<evidence type="ECO:0000313" key="1">
    <source>
        <dbReference type="EMBL" id="RFU29553.1"/>
    </source>
</evidence>
<name>A0A3E2H8V2_SCYLI</name>
<sequence>MLIITSIQNPDYPFLPESSQDGRKDLLHQLPNELLLNILKKCPDFSCLWNLINTSPRLLSIFNRCAPEIIEAILCSTISASTEPLMRAVIGIRSRSFECRTWTEAKNLSLATQSPTRTLRFSNPPIPAAVLRKFVLLAHNIHVLTHVCIERCLQRFLSTTANPAPVAAAEAAAACSDPWHEDGADTDTRIIRKAEFPDQRPRFQDLAPPSWINEQRTLCTVWQIKYFYELKVGRLKGRLHWSAWDLSSLQFATIPSFYSGFERLQVLAALDVIDELRMMNGVVEKSAEFESESEYGSTSHSFAWSRSPVPFQLPRVVRVSRVTLTCCGSGGGDWGVEQCGEKRESLREDTAAWRYSQGGDVRGGGQRPLRCQSMDAFGRFGYFLWDRRTIAGLRLWSEGNSVDVKNLTRHFLHWSSILSDEVGGIRAD</sequence>
<reference evidence="1 2" key="1">
    <citation type="submission" date="2018-05" db="EMBL/GenBank/DDBJ databases">
        <title>Draft genome sequence of Scytalidium lignicola DSM 105466, a ubiquitous saprotrophic fungus.</title>
        <authorList>
            <person name="Buettner E."/>
            <person name="Gebauer A.M."/>
            <person name="Hofrichter M."/>
            <person name="Liers C."/>
            <person name="Kellner H."/>
        </authorList>
    </citation>
    <scope>NUCLEOTIDE SEQUENCE [LARGE SCALE GENOMIC DNA]</scope>
    <source>
        <strain evidence="1 2">DSM 105466</strain>
    </source>
</reference>
<evidence type="ECO:0000313" key="2">
    <source>
        <dbReference type="Proteomes" id="UP000258309"/>
    </source>
</evidence>
<evidence type="ECO:0008006" key="3">
    <source>
        <dbReference type="Google" id="ProtNLM"/>
    </source>
</evidence>
<dbReference type="Proteomes" id="UP000258309">
    <property type="component" value="Unassembled WGS sequence"/>
</dbReference>